<name>A0ABR2KL89_9EUKA</name>
<proteinExistence type="predicted"/>
<gene>
    <name evidence="1" type="ORF">M9Y10_028953</name>
</gene>
<comment type="caution">
    <text evidence="1">The sequence shown here is derived from an EMBL/GenBank/DDBJ whole genome shotgun (WGS) entry which is preliminary data.</text>
</comment>
<dbReference type="Proteomes" id="UP001470230">
    <property type="component" value="Unassembled WGS sequence"/>
</dbReference>
<dbReference type="EMBL" id="JAPFFF010000004">
    <property type="protein sequence ID" value="KAK8891733.1"/>
    <property type="molecule type" value="Genomic_DNA"/>
</dbReference>
<protein>
    <submittedName>
        <fullName evidence="1">Uncharacterized protein</fullName>
    </submittedName>
</protein>
<accession>A0ABR2KL89</accession>
<organism evidence="1 2">
    <name type="scientific">Tritrichomonas musculus</name>
    <dbReference type="NCBI Taxonomy" id="1915356"/>
    <lineage>
        <taxon>Eukaryota</taxon>
        <taxon>Metamonada</taxon>
        <taxon>Parabasalia</taxon>
        <taxon>Tritrichomonadida</taxon>
        <taxon>Tritrichomonadidae</taxon>
        <taxon>Tritrichomonas</taxon>
    </lineage>
</organism>
<dbReference type="SUPFAM" id="SSF48371">
    <property type="entry name" value="ARM repeat"/>
    <property type="match status" value="1"/>
</dbReference>
<reference evidence="1 2" key="1">
    <citation type="submission" date="2024-04" db="EMBL/GenBank/DDBJ databases">
        <title>Tritrichomonas musculus Genome.</title>
        <authorList>
            <person name="Alves-Ferreira E."/>
            <person name="Grigg M."/>
            <person name="Lorenzi H."/>
            <person name="Galac M."/>
        </authorList>
    </citation>
    <scope>NUCLEOTIDE SEQUENCE [LARGE SCALE GENOMIC DNA]</scope>
    <source>
        <strain evidence="1 2">EAF2021</strain>
    </source>
</reference>
<sequence>MSYDFKSTDYLENSPYERKLVLLDEANCDPGNPQIENNDSFFEPCYQIIYQIKQSKIMTIQQLQFVLSSPQFILKIDDSLCNADYILENEYEMVKECLNMIPKGHPFDEFLNVCLWPKCKNPKVPELVLNECLKNIENPHYSAILSCYSEKYKNIDIWPFALRMNEGFVNVALSLCCKNILPKDKSEVIKKIKANPSSDDFTLLKLLQLTNEEFDKENICQYLLDTLKSSIFSLDEAEEAKVREIFLYIGDRMNNMKIFYPAFIDVAIDLISNGTIDLKQESIKFLNLISEQLPKNAILSMIQNGSIEVIIDLFDSDQSSSVIESASKVLLIFLAKCPEQALPHIDFDYLVNSLNSLEGLTETCNLAVGRILTFIQASANNENDV</sequence>
<dbReference type="InterPro" id="IPR016024">
    <property type="entry name" value="ARM-type_fold"/>
</dbReference>
<evidence type="ECO:0000313" key="1">
    <source>
        <dbReference type="EMBL" id="KAK8891733.1"/>
    </source>
</evidence>
<keyword evidence="2" id="KW-1185">Reference proteome</keyword>
<evidence type="ECO:0000313" key="2">
    <source>
        <dbReference type="Proteomes" id="UP001470230"/>
    </source>
</evidence>